<evidence type="ECO:0000256" key="1">
    <source>
        <dbReference type="SAM" id="MobiDB-lite"/>
    </source>
</evidence>
<feature type="transmembrane region" description="Helical" evidence="2">
    <location>
        <begin position="20"/>
        <end position="42"/>
    </location>
</feature>
<evidence type="ECO:0000313" key="4">
    <source>
        <dbReference type="Proteomes" id="UP000293852"/>
    </source>
</evidence>
<keyword evidence="2" id="KW-0472">Membrane</keyword>
<reference evidence="3 4" key="1">
    <citation type="submission" date="2019-02" db="EMBL/GenBank/DDBJ databases">
        <title>Sequencing the genomes of 1000 actinobacteria strains.</title>
        <authorList>
            <person name="Klenk H.-P."/>
        </authorList>
    </citation>
    <scope>NUCLEOTIDE SEQUENCE [LARGE SCALE GENOMIC DNA]</scope>
    <source>
        <strain evidence="3 4">DSM 16932</strain>
    </source>
</reference>
<dbReference type="RefSeq" id="WP_130415168.1">
    <property type="nucleotide sequence ID" value="NZ_SGWX01000001.1"/>
</dbReference>
<dbReference type="OrthoDB" id="4828659at2"/>
<name>A0A4Q7M3V8_9MICO</name>
<keyword evidence="2" id="KW-0812">Transmembrane</keyword>
<proteinExistence type="predicted"/>
<accession>A0A4Q7M3V8</accession>
<keyword evidence="2" id="KW-1133">Transmembrane helix</keyword>
<dbReference type="EMBL" id="SGWX01000001">
    <property type="protein sequence ID" value="RZS62031.1"/>
    <property type="molecule type" value="Genomic_DNA"/>
</dbReference>
<protein>
    <submittedName>
        <fullName evidence="3">Alternate signal-mediated exported protein</fullName>
    </submittedName>
</protein>
<evidence type="ECO:0000256" key="2">
    <source>
        <dbReference type="SAM" id="Phobius"/>
    </source>
</evidence>
<evidence type="ECO:0000313" key="3">
    <source>
        <dbReference type="EMBL" id="RZS62031.1"/>
    </source>
</evidence>
<gene>
    <name evidence="3" type="ORF">EV386_2348</name>
</gene>
<organism evidence="3 4">
    <name type="scientific">Xylanimonas ulmi</name>
    <dbReference type="NCBI Taxonomy" id="228973"/>
    <lineage>
        <taxon>Bacteria</taxon>
        <taxon>Bacillati</taxon>
        <taxon>Actinomycetota</taxon>
        <taxon>Actinomycetes</taxon>
        <taxon>Micrococcales</taxon>
        <taxon>Promicromonosporaceae</taxon>
        <taxon>Xylanimonas</taxon>
    </lineage>
</organism>
<dbReference type="AlphaFoldDB" id="A0A4Q7M3V8"/>
<comment type="caution">
    <text evidence="3">The sequence shown here is derived from an EMBL/GenBank/DDBJ whole genome shotgun (WGS) entry which is preliminary data.</text>
</comment>
<feature type="region of interest" description="Disordered" evidence="1">
    <location>
        <begin position="160"/>
        <end position="183"/>
    </location>
</feature>
<sequence>MNSTTPIVVVTEERRRRRGLTWVAAGAAVALLAAGGSTYALWKDGEEFAGGKITTGNLDIAKVGDTTFWDMSADRADATDVIPGTGAGTCAAAGAGSGAGSVAPSGGEDPVAAGKSGVCAHAIANATTWRMVPEDVVGIAMTADVTLEGDNLVATLSLDRSAVTGTPTEPGEAPPQTGEDPVTASTDPEFTYTYQVYRAGEPLLDNPAPLPESASAPLLTLSATVDGQNHGKDDADTAAKTPVYPMPSNKTAEKFTVLVMAAFDANEQDRVGAVDGFEKATLVLEQVRTGGVGQFVAKPGQPAQP</sequence>
<feature type="compositionally biased region" description="Low complexity" evidence="1">
    <location>
        <begin position="164"/>
        <end position="179"/>
    </location>
</feature>
<keyword evidence="4" id="KW-1185">Reference proteome</keyword>
<dbReference type="Proteomes" id="UP000293852">
    <property type="component" value="Unassembled WGS sequence"/>
</dbReference>